<dbReference type="InterPro" id="IPR016032">
    <property type="entry name" value="Sig_transdc_resp-reg_C-effctor"/>
</dbReference>
<dbReference type="Pfam" id="PF03472">
    <property type="entry name" value="Autoind_bind"/>
    <property type="match status" value="1"/>
</dbReference>
<organism evidence="5 6">
    <name type="scientific">Robbsia andropogonis</name>
    <dbReference type="NCBI Taxonomy" id="28092"/>
    <lineage>
        <taxon>Bacteria</taxon>
        <taxon>Pseudomonadati</taxon>
        <taxon>Pseudomonadota</taxon>
        <taxon>Betaproteobacteria</taxon>
        <taxon>Burkholderiales</taxon>
        <taxon>Burkholderiaceae</taxon>
        <taxon>Robbsia</taxon>
    </lineage>
</organism>
<dbReference type="PATRIC" id="fig|28092.6.peg.5987"/>
<dbReference type="InterPro" id="IPR036388">
    <property type="entry name" value="WH-like_DNA-bd_sf"/>
</dbReference>
<evidence type="ECO:0000256" key="2">
    <source>
        <dbReference type="ARBA" id="ARBA00023125"/>
    </source>
</evidence>
<evidence type="ECO:0000259" key="4">
    <source>
        <dbReference type="SMART" id="SM00421"/>
    </source>
</evidence>
<gene>
    <name evidence="5" type="ORF">WM40_25365</name>
</gene>
<name>A0A0F5JTX3_9BURK</name>
<dbReference type="GO" id="GO:0006355">
    <property type="term" value="P:regulation of DNA-templated transcription"/>
    <property type="evidence" value="ECO:0007669"/>
    <property type="project" value="InterPro"/>
</dbReference>
<evidence type="ECO:0000256" key="3">
    <source>
        <dbReference type="ARBA" id="ARBA00023163"/>
    </source>
</evidence>
<protein>
    <recommendedName>
        <fullName evidence="4">HTH luxR-type domain-containing protein</fullName>
    </recommendedName>
</protein>
<dbReference type="InterPro" id="IPR036693">
    <property type="entry name" value="TF_LuxR_autoind-bd_dom_sf"/>
</dbReference>
<dbReference type="InterPro" id="IPR005143">
    <property type="entry name" value="TF_LuxR_autoind-bd_dom"/>
</dbReference>
<evidence type="ECO:0000256" key="1">
    <source>
        <dbReference type="ARBA" id="ARBA00023015"/>
    </source>
</evidence>
<dbReference type="Gene3D" id="1.10.10.10">
    <property type="entry name" value="Winged helix-like DNA-binding domain superfamily/Winged helix DNA-binding domain"/>
    <property type="match status" value="1"/>
</dbReference>
<dbReference type="Pfam" id="PF00196">
    <property type="entry name" value="GerE"/>
    <property type="match status" value="1"/>
</dbReference>
<dbReference type="GO" id="GO:0003677">
    <property type="term" value="F:DNA binding"/>
    <property type="evidence" value="ECO:0007669"/>
    <property type="project" value="UniProtKB-KW"/>
</dbReference>
<evidence type="ECO:0000313" key="5">
    <source>
        <dbReference type="EMBL" id="KKB61069.1"/>
    </source>
</evidence>
<dbReference type="SMART" id="SM00421">
    <property type="entry name" value="HTH_LUXR"/>
    <property type="match status" value="1"/>
</dbReference>
<dbReference type="EMBL" id="LAQU01000078">
    <property type="protein sequence ID" value="KKB61069.1"/>
    <property type="molecule type" value="Genomic_DNA"/>
</dbReference>
<sequence length="321" mass="36059">MNRDAVTIRLFRSQAGLFSIERQLVRADGATLTQLYPVENEQGLHKFLSADPLGDSLQSTFQSLLKHYSDAAREVRAHHAFKAIDMFGEFDRIEACGDETDLLPIVKTVTQALGADQYIFSWLVLDAKTNDVREQRYLVGCHPAWLQKYLDNVWYMNDPLLEYAKRNATPALLSRLRSYNDVHWLEEAAAHGFRNSLVCPVHAGSKSALVMLQVSNGERSVAGDELLWRNRRHLWMLACELLDWHLARLEQLAISQFRLSATELEVLRIVRAGGTAANIAQALRVSVKTVYGVVYPGITAKLGQPNINKAATIAFDNGLLK</sequence>
<comment type="caution">
    <text evidence="5">The sequence shown here is derived from an EMBL/GenBank/DDBJ whole genome shotgun (WGS) entry which is preliminary data.</text>
</comment>
<keyword evidence="6" id="KW-1185">Reference proteome</keyword>
<keyword evidence="2" id="KW-0238">DNA-binding</keyword>
<dbReference type="AlphaFoldDB" id="A0A0F5JTX3"/>
<dbReference type="SUPFAM" id="SSF46894">
    <property type="entry name" value="C-terminal effector domain of the bipartite response regulators"/>
    <property type="match status" value="1"/>
</dbReference>
<proteinExistence type="predicted"/>
<accession>A0A0F5JTX3</accession>
<keyword evidence="1" id="KW-0805">Transcription regulation</keyword>
<keyword evidence="3" id="KW-0804">Transcription</keyword>
<dbReference type="InterPro" id="IPR000792">
    <property type="entry name" value="Tscrpt_reg_LuxR_C"/>
</dbReference>
<reference evidence="5 6" key="1">
    <citation type="submission" date="2015-03" db="EMBL/GenBank/DDBJ databases">
        <title>Draft Genome Sequence of Burkholderia andropogonis type strain ICMP2807, isolated from Sorghum bicolor.</title>
        <authorList>
            <person name="Lopes-Santos L."/>
            <person name="Castro D.B."/>
            <person name="Ottoboni L.M."/>
            <person name="Park D."/>
            <person name="Weirc B.S."/>
            <person name="Destefano S.A."/>
        </authorList>
    </citation>
    <scope>NUCLEOTIDE SEQUENCE [LARGE SCALE GENOMIC DNA]</scope>
    <source>
        <strain evidence="5 6">ICMP2807</strain>
    </source>
</reference>
<dbReference type="Gene3D" id="3.30.450.80">
    <property type="entry name" value="Transcription factor LuxR-like, autoinducer-binding domain"/>
    <property type="match status" value="1"/>
</dbReference>
<dbReference type="Proteomes" id="UP000033618">
    <property type="component" value="Unassembled WGS sequence"/>
</dbReference>
<dbReference type="STRING" id="28092.WM40_25365"/>
<evidence type="ECO:0000313" key="6">
    <source>
        <dbReference type="Proteomes" id="UP000033618"/>
    </source>
</evidence>
<feature type="domain" description="HTH luxR-type" evidence="4">
    <location>
        <begin position="256"/>
        <end position="314"/>
    </location>
</feature>
<dbReference type="SUPFAM" id="SSF75516">
    <property type="entry name" value="Pheromone-binding domain of LuxR-like quorum-sensing transcription factors"/>
    <property type="match status" value="1"/>
</dbReference>